<dbReference type="CDD" id="cd10747">
    <property type="entry name" value="DnaJ_C"/>
    <property type="match status" value="1"/>
</dbReference>
<dbReference type="InterPro" id="IPR036410">
    <property type="entry name" value="HSP_DnaJ_Cys-rich_dom_sf"/>
</dbReference>
<dbReference type="CDD" id="cd06257">
    <property type="entry name" value="DnaJ"/>
    <property type="match status" value="1"/>
</dbReference>
<dbReference type="Gene3D" id="2.60.260.20">
    <property type="entry name" value="Urease metallochaperone UreE, N-terminal domain"/>
    <property type="match status" value="2"/>
</dbReference>
<dbReference type="PATRIC" id="fig|926562.3.peg.3065"/>
<dbReference type="FunFam" id="2.60.260.20:FF:000005">
    <property type="entry name" value="Chaperone protein dnaJ 1, mitochondrial"/>
    <property type="match status" value="1"/>
</dbReference>
<keyword evidence="7 9" id="KW-0346">Stress response</keyword>
<keyword evidence="6 9" id="KW-0862">Zinc</keyword>
<evidence type="ECO:0000259" key="10">
    <source>
        <dbReference type="PROSITE" id="PS50076"/>
    </source>
</evidence>
<feature type="binding site" evidence="9">
    <location>
        <position position="198"/>
    </location>
    <ligand>
        <name>Zn(2+)</name>
        <dbReference type="ChEBI" id="CHEBI:29105"/>
        <label>2</label>
    </ligand>
</feature>
<keyword evidence="8 9" id="KW-0143">Chaperone</keyword>
<dbReference type="OrthoDB" id="9779889at2"/>
<protein>
    <recommendedName>
        <fullName evidence="9">Chaperone protein DnaJ</fullName>
    </recommendedName>
</protein>
<dbReference type="Gene3D" id="2.10.230.10">
    <property type="entry name" value="Heat shock protein DnaJ, cysteine-rich domain"/>
    <property type="match status" value="1"/>
</dbReference>
<evidence type="ECO:0000256" key="4">
    <source>
        <dbReference type="ARBA" id="ARBA00022737"/>
    </source>
</evidence>
<feature type="binding site" evidence="9">
    <location>
        <position position="169"/>
    </location>
    <ligand>
        <name>Zn(2+)</name>
        <dbReference type="ChEBI" id="CHEBI:29105"/>
        <label>2</label>
    </ligand>
</feature>
<comment type="cofactor">
    <cofactor evidence="9">
        <name>Zn(2+)</name>
        <dbReference type="ChEBI" id="CHEBI:29105"/>
    </cofactor>
    <text evidence="9">Binds 2 Zn(2+) ions per monomer.</text>
</comment>
<comment type="subcellular location">
    <subcellularLocation>
        <location evidence="9">Cytoplasm</location>
    </subcellularLocation>
</comment>
<proteinExistence type="inferred from homology"/>
<keyword evidence="1 9" id="KW-0963">Cytoplasm</keyword>
<keyword evidence="3 9" id="KW-0479">Metal-binding</keyword>
<dbReference type="HAMAP" id="MF_01152">
    <property type="entry name" value="DnaJ"/>
    <property type="match status" value="1"/>
</dbReference>
<dbReference type="GO" id="GO:0006260">
    <property type="term" value="P:DNA replication"/>
    <property type="evidence" value="ECO:0007669"/>
    <property type="project" value="UniProtKB-KW"/>
</dbReference>
<dbReference type="GO" id="GO:0051082">
    <property type="term" value="F:unfolded protein binding"/>
    <property type="evidence" value="ECO:0007669"/>
    <property type="project" value="UniProtKB-UniRule"/>
</dbReference>
<feature type="binding site" evidence="9">
    <location>
        <position position="172"/>
    </location>
    <ligand>
        <name>Zn(2+)</name>
        <dbReference type="ChEBI" id="CHEBI:29105"/>
        <label>2</label>
    </ligand>
</feature>
<feature type="binding site" evidence="9">
    <location>
        <position position="195"/>
    </location>
    <ligand>
        <name>Zn(2+)</name>
        <dbReference type="ChEBI" id="CHEBI:29105"/>
        <label>2</label>
    </ligand>
</feature>
<dbReference type="AlphaFoldDB" id="G8R2J0"/>
<dbReference type="Pfam" id="PF00684">
    <property type="entry name" value="DnaJ_CXXCXGXG"/>
    <property type="match status" value="1"/>
</dbReference>
<sequence length="382" mass="41112">MAKRDYYDILGISKGASADEIKKAYRKMAVKFHPDKNPDDKEAEAKFKEAAEAYEVLSNADKRARYDQFGHAGMGGAAGGGGFGGGGMNMEDIFEQFGDIFGGAFGGSRGGGGFGGFGGGRGGGGRRVFKGSNLRVRVKVTLEDIANGVEKRLRIKRQVPADNISFKNCTTCNGTGQTYRVTNTILGQMQTSTTCPTCNGLGQTIDKKPAEADEYGMIRKEETVSVKIPAGVMDGMQLKVSGKGNAGPMGGVNGDLIVVIEEEKHPDLERDGNNLHYELYISMPDAVLGTKAEVSTVSGKARIKLDAGTQPGKVLRLRNKGLPSVEGYGTGDLLVHINVWIPKDITNEQKRIFEKMQGETEFVPNPGKGEKSFFDKVKEMFT</sequence>
<name>G8R2J0_OWEHD</name>
<dbReference type="Pfam" id="PF00226">
    <property type="entry name" value="DnaJ"/>
    <property type="match status" value="1"/>
</dbReference>
<dbReference type="PANTHER" id="PTHR43096:SF48">
    <property type="entry name" value="CHAPERONE PROTEIN DNAJ"/>
    <property type="match status" value="1"/>
</dbReference>
<dbReference type="SMART" id="SM00271">
    <property type="entry name" value="DnaJ"/>
    <property type="match status" value="1"/>
</dbReference>
<evidence type="ECO:0000313" key="11">
    <source>
        <dbReference type="EMBL" id="AEV34002.1"/>
    </source>
</evidence>
<organism evidence="11 12">
    <name type="scientific">Owenweeksia hongkongensis (strain DSM 17368 / CIP 108786 / JCM 12287 / NRRL B-23963 / UST20020801)</name>
    <dbReference type="NCBI Taxonomy" id="926562"/>
    <lineage>
        <taxon>Bacteria</taxon>
        <taxon>Pseudomonadati</taxon>
        <taxon>Bacteroidota</taxon>
        <taxon>Flavobacteriia</taxon>
        <taxon>Flavobacteriales</taxon>
        <taxon>Owenweeksiaceae</taxon>
        <taxon>Owenweeksia</taxon>
    </lineage>
</organism>
<dbReference type="GO" id="GO:0005737">
    <property type="term" value="C:cytoplasm"/>
    <property type="evidence" value="ECO:0007669"/>
    <property type="project" value="UniProtKB-SubCell"/>
</dbReference>
<dbReference type="GO" id="GO:0042026">
    <property type="term" value="P:protein refolding"/>
    <property type="evidence" value="ECO:0007669"/>
    <property type="project" value="TreeGrafter"/>
</dbReference>
<dbReference type="InterPro" id="IPR001623">
    <property type="entry name" value="DnaJ_domain"/>
</dbReference>
<evidence type="ECO:0000313" key="12">
    <source>
        <dbReference type="Proteomes" id="UP000005631"/>
    </source>
</evidence>
<dbReference type="GO" id="GO:0009408">
    <property type="term" value="P:response to heat"/>
    <property type="evidence" value="ECO:0007669"/>
    <property type="project" value="InterPro"/>
</dbReference>
<dbReference type="Pfam" id="PF01556">
    <property type="entry name" value="DnaJ_C"/>
    <property type="match status" value="1"/>
</dbReference>
<dbReference type="STRING" id="926562.Oweho_3047"/>
<keyword evidence="4 9" id="KW-0677">Repeat</keyword>
<keyword evidence="2 9" id="KW-0235">DNA replication</keyword>
<evidence type="ECO:0000256" key="5">
    <source>
        <dbReference type="ARBA" id="ARBA00022771"/>
    </source>
</evidence>
<comment type="subunit">
    <text evidence="9">Homodimer.</text>
</comment>
<accession>G8R2J0</accession>
<dbReference type="InterPro" id="IPR012724">
    <property type="entry name" value="DnaJ"/>
</dbReference>
<dbReference type="HOGENOM" id="CLU_017633_0_7_10"/>
<dbReference type="InterPro" id="IPR001305">
    <property type="entry name" value="HSP_DnaJ_Cys-rich_dom"/>
</dbReference>
<evidence type="ECO:0000256" key="3">
    <source>
        <dbReference type="ARBA" id="ARBA00022723"/>
    </source>
</evidence>
<dbReference type="PANTHER" id="PTHR43096">
    <property type="entry name" value="DNAJ HOMOLOG 1, MITOCHONDRIAL-RELATED"/>
    <property type="match status" value="1"/>
</dbReference>
<comment type="caution">
    <text evidence="9">Lacks conserved residue(s) required for the propagation of feature annotation.</text>
</comment>
<dbReference type="RefSeq" id="WP_014203349.1">
    <property type="nucleotide sequence ID" value="NC_016599.1"/>
</dbReference>
<comment type="function">
    <text evidence="9">Participates actively in the response to hyperosmotic and heat shock by preventing the aggregation of stress-denatured proteins and by disaggregating proteins, also in an autonomous, DnaK-independent fashion. Unfolded proteins bind initially to DnaJ; upon interaction with the DnaJ-bound protein, DnaK hydrolyzes its bound ATP, resulting in the formation of a stable complex. GrpE releases ADP from DnaK; ATP binding to DnaK triggers the release of the substrate protein, thus completing the reaction cycle. Several rounds of ATP-dependent interactions between DnaJ, DnaK and GrpE are required for fully efficient folding. Also involved, together with DnaK and GrpE, in the DNA replication of plasmids through activation of initiation proteins.</text>
</comment>
<dbReference type="Proteomes" id="UP000005631">
    <property type="component" value="Chromosome"/>
</dbReference>
<dbReference type="GO" id="GO:0008270">
    <property type="term" value="F:zinc ion binding"/>
    <property type="evidence" value="ECO:0007669"/>
    <property type="project" value="UniProtKB-UniRule"/>
</dbReference>
<dbReference type="SUPFAM" id="SSF46565">
    <property type="entry name" value="Chaperone J-domain"/>
    <property type="match status" value="1"/>
</dbReference>
<dbReference type="InterPro" id="IPR002939">
    <property type="entry name" value="DnaJ_C"/>
</dbReference>
<keyword evidence="5" id="KW-0863">Zinc-finger</keyword>
<keyword evidence="12" id="KW-1185">Reference proteome</keyword>
<dbReference type="PRINTS" id="PR00625">
    <property type="entry name" value="JDOMAIN"/>
</dbReference>
<comment type="domain">
    <text evidence="9">The J domain is necessary and sufficient to stimulate DnaK ATPase activity. Zinc center 1 plays an important role in the autonomous, DnaK-independent chaperone activity of DnaJ. Zinc center 2 is essential for interaction with DnaK and for DnaJ activity.</text>
</comment>
<dbReference type="CDD" id="cd10719">
    <property type="entry name" value="DnaJ_zf"/>
    <property type="match status" value="1"/>
</dbReference>
<evidence type="ECO:0000256" key="8">
    <source>
        <dbReference type="ARBA" id="ARBA00023186"/>
    </source>
</evidence>
<feature type="domain" description="J" evidence="10">
    <location>
        <begin position="5"/>
        <end position="70"/>
    </location>
</feature>
<dbReference type="PROSITE" id="PS50076">
    <property type="entry name" value="DNAJ_2"/>
    <property type="match status" value="1"/>
</dbReference>
<dbReference type="SUPFAM" id="SSF57938">
    <property type="entry name" value="DnaJ/Hsp40 cysteine-rich domain"/>
    <property type="match status" value="1"/>
</dbReference>
<evidence type="ECO:0000256" key="2">
    <source>
        <dbReference type="ARBA" id="ARBA00022705"/>
    </source>
</evidence>
<dbReference type="PROSITE" id="PS00636">
    <property type="entry name" value="DNAJ_1"/>
    <property type="match status" value="1"/>
</dbReference>
<dbReference type="InterPro" id="IPR008971">
    <property type="entry name" value="HSP40/DnaJ_pept-bd"/>
</dbReference>
<dbReference type="eggNOG" id="COG0484">
    <property type="taxonomic scope" value="Bacteria"/>
</dbReference>
<evidence type="ECO:0000256" key="9">
    <source>
        <dbReference type="HAMAP-Rule" id="MF_01152"/>
    </source>
</evidence>
<dbReference type="Gene3D" id="1.10.287.110">
    <property type="entry name" value="DnaJ domain"/>
    <property type="match status" value="1"/>
</dbReference>
<gene>
    <name evidence="9" type="primary">dnaJ</name>
    <name evidence="11" type="ordered locus">Oweho_3047</name>
</gene>
<dbReference type="GO" id="GO:0005524">
    <property type="term" value="F:ATP binding"/>
    <property type="evidence" value="ECO:0007669"/>
    <property type="project" value="InterPro"/>
</dbReference>
<dbReference type="EMBL" id="CP003156">
    <property type="protein sequence ID" value="AEV34002.1"/>
    <property type="molecule type" value="Genomic_DNA"/>
</dbReference>
<evidence type="ECO:0000256" key="1">
    <source>
        <dbReference type="ARBA" id="ARBA00022490"/>
    </source>
</evidence>
<dbReference type="NCBIfam" id="NF008035">
    <property type="entry name" value="PRK10767.1"/>
    <property type="match status" value="1"/>
</dbReference>
<evidence type="ECO:0000256" key="7">
    <source>
        <dbReference type="ARBA" id="ARBA00023016"/>
    </source>
</evidence>
<evidence type="ECO:0000256" key="6">
    <source>
        <dbReference type="ARBA" id="ARBA00022833"/>
    </source>
</evidence>
<dbReference type="SUPFAM" id="SSF49493">
    <property type="entry name" value="HSP40/DnaJ peptide-binding domain"/>
    <property type="match status" value="2"/>
</dbReference>
<dbReference type="InterPro" id="IPR018253">
    <property type="entry name" value="DnaJ_domain_CS"/>
</dbReference>
<dbReference type="KEGG" id="oho:Oweho_3047"/>
<dbReference type="InterPro" id="IPR036869">
    <property type="entry name" value="J_dom_sf"/>
</dbReference>
<comment type="similarity">
    <text evidence="9">Belongs to the DnaJ family.</text>
</comment>
<dbReference type="GO" id="GO:0031072">
    <property type="term" value="F:heat shock protein binding"/>
    <property type="evidence" value="ECO:0007669"/>
    <property type="project" value="InterPro"/>
</dbReference>
<dbReference type="FunFam" id="1.10.287.110:FF:000034">
    <property type="entry name" value="Chaperone protein DnaJ"/>
    <property type="match status" value="1"/>
</dbReference>
<reference evidence="11 12" key="1">
    <citation type="journal article" date="2012" name="Stand. Genomic Sci.">
        <title>Genome sequence of the orange-pigmented seawater bacterium Owenweeksia hongkongensis type strain (UST20020801(T)).</title>
        <authorList>
            <person name="Riedel T."/>
            <person name="Held B."/>
            <person name="Nolan M."/>
            <person name="Lucas S."/>
            <person name="Lapidus A."/>
            <person name="Tice H."/>
            <person name="Del Rio T.G."/>
            <person name="Cheng J.F."/>
            <person name="Han C."/>
            <person name="Tapia R."/>
            <person name="Goodwin L.A."/>
            <person name="Pitluck S."/>
            <person name="Liolios K."/>
            <person name="Mavromatis K."/>
            <person name="Pagani I."/>
            <person name="Ivanova N."/>
            <person name="Mikhailova N."/>
            <person name="Pati A."/>
            <person name="Chen A."/>
            <person name="Palaniappan K."/>
            <person name="Rohde M."/>
            <person name="Tindall B.J."/>
            <person name="Detter J.C."/>
            <person name="Goker M."/>
            <person name="Woyke T."/>
            <person name="Bristow J."/>
            <person name="Eisen J.A."/>
            <person name="Markowitz V."/>
            <person name="Hugenholtz P."/>
            <person name="Klenk H.P."/>
            <person name="Kyrpides N.C."/>
        </authorList>
    </citation>
    <scope>NUCLEOTIDE SEQUENCE</scope>
    <source>
        <strain evidence="12">DSM 17368 / JCM 12287 / NRRL B-23963</strain>
    </source>
</reference>